<protein>
    <submittedName>
        <fullName evidence="1">Uncharacterized protein</fullName>
    </submittedName>
</protein>
<accession>A0AAD4LU30</accession>
<reference evidence="1" key="1">
    <citation type="journal article" date="2022" name="New Phytol.">
        <title>Evolutionary transition to the ectomycorrhizal habit in the genomes of a hyperdiverse lineage of mushroom-forming fungi.</title>
        <authorList>
            <person name="Looney B."/>
            <person name="Miyauchi S."/>
            <person name="Morin E."/>
            <person name="Drula E."/>
            <person name="Courty P.E."/>
            <person name="Kohler A."/>
            <person name="Kuo A."/>
            <person name="LaButti K."/>
            <person name="Pangilinan J."/>
            <person name="Lipzen A."/>
            <person name="Riley R."/>
            <person name="Andreopoulos W."/>
            <person name="He G."/>
            <person name="Johnson J."/>
            <person name="Nolan M."/>
            <person name="Tritt A."/>
            <person name="Barry K.W."/>
            <person name="Grigoriev I.V."/>
            <person name="Nagy L.G."/>
            <person name="Hibbett D."/>
            <person name="Henrissat B."/>
            <person name="Matheny P.B."/>
            <person name="Labbe J."/>
            <person name="Martin F.M."/>
        </authorList>
    </citation>
    <scope>NUCLEOTIDE SEQUENCE</scope>
    <source>
        <strain evidence="1">BPL690</strain>
    </source>
</reference>
<gene>
    <name evidence="1" type="ORF">B0F90DRAFT_1799015</name>
</gene>
<dbReference type="EMBL" id="WTXG01000394">
    <property type="protein sequence ID" value="KAI0288916.1"/>
    <property type="molecule type" value="Genomic_DNA"/>
</dbReference>
<dbReference type="Proteomes" id="UP001203297">
    <property type="component" value="Unassembled WGS sequence"/>
</dbReference>
<dbReference type="AlphaFoldDB" id="A0AAD4LU30"/>
<keyword evidence="2" id="KW-1185">Reference proteome</keyword>
<organism evidence="1 2">
    <name type="scientific">Multifurca ochricompacta</name>
    <dbReference type="NCBI Taxonomy" id="376703"/>
    <lineage>
        <taxon>Eukaryota</taxon>
        <taxon>Fungi</taxon>
        <taxon>Dikarya</taxon>
        <taxon>Basidiomycota</taxon>
        <taxon>Agaricomycotina</taxon>
        <taxon>Agaricomycetes</taxon>
        <taxon>Russulales</taxon>
        <taxon>Russulaceae</taxon>
        <taxon>Multifurca</taxon>
    </lineage>
</organism>
<evidence type="ECO:0000313" key="1">
    <source>
        <dbReference type="EMBL" id="KAI0288916.1"/>
    </source>
</evidence>
<name>A0AAD4LU30_9AGAM</name>
<comment type="caution">
    <text evidence="1">The sequence shown here is derived from an EMBL/GenBank/DDBJ whole genome shotgun (WGS) entry which is preliminary data.</text>
</comment>
<proteinExistence type="predicted"/>
<sequence>ARVRGIRSGPRCGSGLCTPGQCLWARDKPAQPGKLHQAFLASEGRGSAP</sequence>
<feature type="non-terminal residue" evidence="1">
    <location>
        <position position="1"/>
    </location>
</feature>
<evidence type="ECO:0000313" key="2">
    <source>
        <dbReference type="Proteomes" id="UP001203297"/>
    </source>
</evidence>